<dbReference type="RefSeq" id="WP_029038918.1">
    <property type="nucleotide sequence ID" value="NZ_CP011047.1"/>
</dbReference>
<organism evidence="1 2">
    <name type="scientific">Cronobacter sakazakii</name>
    <name type="common">Enterobacter sakazakii</name>
    <dbReference type="NCBI Taxonomy" id="28141"/>
    <lineage>
        <taxon>Bacteria</taxon>
        <taxon>Pseudomonadati</taxon>
        <taxon>Pseudomonadota</taxon>
        <taxon>Gammaproteobacteria</taxon>
        <taxon>Enterobacterales</taxon>
        <taxon>Enterobacteriaceae</taxon>
        <taxon>Cronobacter</taxon>
    </lineage>
</organism>
<evidence type="ECO:0000313" key="1">
    <source>
        <dbReference type="EMBL" id="NYV44281.1"/>
    </source>
</evidence>
<name>A0A7V7RE98_CROSK</name>
<proteinExistence type="predicted"/>
<dbReference type="AlphaFoldDB" id="A0A7V7RE98"/>
<comment type="caution">
    <text evidence="1">The sequence shown here is derived from an EMBL/GenBank/DDBJ whole genome shotgun (WGS) entry which is preliminary data.</text>
</comment>
<accession>A0A7V7RE98</accession>
<dbReference type="EMBL" id="JABTXY010000026">
    <property type="protein sequence ID" value="NYV44281.1"/>
    <property type="molecule type" value="Genomic_DNA"/>
</dbReference>
<gene>
    <name evidence="1" type="ORF">HRR37_18370</name>
</gene>
<reference evidence="1 2" key="1">
    <citation type="submission" date="2020-05" db="EMBL/GenBank/DDBJ databases">
        <title>The draft genome of Cronobacter sakazakii strain 145005.</title>
        <authorList>
            <person name="Yang J."/>
            <person name="Liu L."/>
            <person name="Feng Y."/>
            <person name="Zong Z."/>
        </authorList>
    </citation>
    <scope>NUCLEOTIDE SEQUENCE [LARGE SCALE GENOMIC DNA]</scope>
    <source>
        <strain evidence="1 2">145005</strain>
    </source>
</reference>
<dbReference type="Proteomes" id="UP000548673">
    <property type="component" value="Unassembled WGS sequence"/>
</dbReference>
<dbReference type="GeneID" id="56731255"/>
<evidence type="ECO:0000313" key="2">
    <source>
        <dbReference type="Proteomes" id="UP000548673"/>
    </source>
</evidence>
<protein>
    <submittedName>
        <fullName evidence="1">Uncharacterized protein</fullName>
    </submittedName>
</protein>
<sequence>MSKREDIVDGKLSSGLKYGLVYTEVLGWIDLGHAQGNDIRKLLRDFAVGESSGKKEYNVSYSQSMVDPTRSIKMGKFLTWTIKRGRTYNEQLSIALAMMMILAGKFEGLQSSFFIRLFTDSGFSGEDLISDLLGFYRVVAIYNPFDLLRPVSREDALTRWDYYGKIGNWKSDDFRPWLFPDPERFPNAKPRKGYLPYFMRTVTPWHDFRSGIVKINTMNGNYIDRAKGGSLPYA</sequence>
<dbReference type="KEGG" id="csj:CSK29544_03795"/>